<dbReference type="EMBL" id="DS268409">
    <property type="protein sequence ID" value="EFO95288.1"/>
    <property type="molecule type" value="Genomic_DNA"/>
</dbReference>
<gene>
    <name evidence="2" type="ORF">CRE_09130</name>
</gene>
<protein>
    <submittedName>
        <fullName evidence="2">Uncharacterized protein</fullName>
    </submittedName>
</protein>
<proteinExistence type="predicted"/>
<feature type="chain" id="PRO_5003172881" evidence="1">
    <location>
        <begin position="20"/>
        <end position="263"/>
    </location>
</feature>
<dbReference type="HOGENOM" id="CLU_1058603_0_0_1"/>
<keyword evidence="1" id="KW-0732">Signal</keyword>
<dbReference type="OrthoDB" id="5899739at2759"/>
<dbReference type="InterPro" id="IPR036085">
    <property type="entry name" value="PAZ_dom_sf"/>
</dbReference>
<accession>E3LJH3</accession>
<feature type="signal peptide" evidence="1">
    <location>
        <begin position="1"/>
        <end position="19"/>
    </location>
</feature>
<name>E3LJH3_CAERE</name>
<dbReference type="eggNOG" id="ENOG502T7B6">
    <property type="taxonomic scope" value="Eukaryota"/>
</dbReference>
<dbReference type="Proteomes" id="UP000008281">
    <property type="component" value="Unassembled WGS sequence"/>
</dbReference>
<dbReference type="InParanoid" id="E3LJH3"/>
<dbReference type="AlphaFoldDB" id="E3LJH3"/>
<dbReference type="SUPFAM" id="SSF101690">
    <property type="entry name" value="PAZ domain"/>
    <property type="match status" value="1"/>
</dbReference>
<sequence>MIFSYFFPLFILFSISIEGSVVVPKWLLQEYCGPCRYCVGLDGYPEPYFCVLTPTEIPCYIRIEFFPSIAEDCKVETTTESSSTPTSTTEHETVSVYSSSTISVTDSAKFYTPTVFDVTVTPLGMTGFFVNFHSSNTMNNSESLRHFLNRECPRWDLRNNIPLVNDRLASFGNLSVSFLHRPSRDPILGKIVIERFNAMDAYFWYRRCKKWMSIEDYFLVHYGYDVRYPKGYVCRLLPDEYEEADSEVTSDNLFPLEVLLINH</sequence>
<evidence type="ECO:0000313" key="2">
    <source>
        <dbReference type="EMBL" id="EFO95288.1"/>
    </source>
</evidence>
<organism evidence="3">
    <name type="scientific">Caenorhabditis remanei</name>
    <name type="common">Caenorhabditis vulgaris</name>
    <dbReference type="NCBI Taxonomy" id="31234"/>
    <lineage>
        <taxon>Eukaryota</taxon>
        <taxon>Metazoa</taxon>
        <taxon>Ecdysozoa</taxon>
        <taxon>Nematoda</taxon>
        <taxon>Chromadorea</taxon>
        <taxon>Rhabditida</taxon>
        <taxon>Rhabditina</taxon>
        <taxon>Rhabditomorpha</taxon>
        <taxon>Rhabditoidea</taxon>
        <taxon>Rhabditidae</taxon>
        <taxon>Peloderinae</taxon>
        <taxon>Caenorhabditis</taxon>
    </lineage>
</organism>
<evidence type="ECO:0000313" key="3">
    <source>
        <dbReference type="Proteomes" id="UP000008281"/>
    </source>
</evidence>
<evidence type="ECO:0000256" key="1">
    <source>
        <dbReference type="SAM" id="SignalP"/>
    </source>
</evidence>
<keyword evidence="3" id="KW-1185">Reference proteome</keyword>
<reference evidence="2" key="1">
    <citation type="submission" date="2007-07" db="EMBL/GenBank/DDBJ databases">
        <title>PCAP assembly of the Caenorhabditis remanei genome.</title>
        <authorList>
            <consortium name="The Caenorhabditis remanei Sequencing Consortium"/>
            <person name="Wilson R.K."/>
        </authorList>
    </citation>
    <scope>NUCLEOTIDE SEQUENCE [LARGE SCALE GENOMIC DNA]</scope>
    <source>
        <strain evidence="2">PB4641</strain>
    </source>
</reference>